<evidence type="ECO:0000313" key="2">
    <source>
        <dbReference type="Proteomes" id="UP000319014"/>
    </source>
</evidence>
<dbReference type="RefSeq" id="WP_142663746.1">
    <property type="nucleotide sequence ID" value="NZ_FXTK01000012.1"/>
</dbReference>
<dbReference type="AlphaFoldDB" id="A0A521ED11"/>
<accession>A0A521ED11</accession>
<dbReference type="OrthoDB" id="9776544at2"/>
<reference evidence="1 2" key="1">
    <citation type="submission" date="2017-05" db="EMBL/GenBank/DDBJ databases">
        <authorList>
            <person name="Varghese N."/>
            <person name="Submissions S."/>
        </authorList>
    </citation>
    <scope>NUCLEOTIDE SEQUENCE [LARGE SCALE GENOMIC DNA]</scope>
    <source>
        <strain evidence="1 2">DSM 100094</strain>
    </source>
</reference>
<sequence length="115" mass="12290">MCRLLFAIEIFSVACGSRSYVFGLFLGSRAVAILGLPTRRGLADMCAAIADGRPHRGNDTLALHVVEILTSIVDSGQQAKFIDLTTTCTRPDPLTPPLAQALMAAPETPALRPRL</sequence>
<keyword evidence="2" id="KW-1185">Reference proteome</keyword>
<dbReference type="Proteomes" id="UP000319014">
    <property type="component" value="Unassembled WGS sequence"/>
</dbReference>
<protein>
    <submittedName>
        <fullName evidence="1">Uncharacterized protein</fullName>
    </submittedName>
</protein>
<dbReference type="EMBL" id="FXTK01000012">
    <property type="protein sequence ID" value="SMO81804.1"/>
    <property type="molecule type" value="Genomic_DNA"/>
</dbReference>
<evidence type="ECO:0000313" key="1">
    <source>
        <dbReference type="EMBL" id="SMO81804.1"/>
    </source>
</evidence>
<proteinExistence type="predicted"/>
<gene>
    <name evidence="1" type="ORF">SAMN06265221_112104</name>
</gene>
<name>A0A521ED11_9RHOB</name>
<organism evidence="1 2">
    <name type="scientific">Paracoccus laeviglucosivorans</name>
    <dbReference type="NCBI Taxonomy" id="1197861"/>
    <lineage>
        <taxon>Bacteria</taxon>
        <taxon>Pseudomonadati</taxon>
        <taxon>Pseudomonadota</taxon>
        <taxon>Alphaproteobacteria</taxon>
        <taxon>Rhodobacterales</taxon>
        <taxon>Paracoccaceae</taxon>
        <taxon>Paracoccus</taxon>
    </lineage>
</organism>